<comment type="caution">
    <text evidence="2">The sequence shown here is derived from an EMBL/GenBank/DDBJ whole genome shotgun (WGS) entry which is preliminary data.</text>
</comment>
<feature type="region of interest" description="Disordered" evidence="1">
    <location>
        <begin position="417"/>
        <end position="444"/>
    </location>
</feature>
<keyword evidence="3" id="KW-1185">Reference proteome</keyword>
<feature type="compositionally biased region" description="Low complexity" evidence="1">
    <location>
        <begin position="1"/>
        <end position="16"/>
    </location>
</feature>
<evidence type="ECO:0000313" key="3">
    <source>
        <dbReference type="Proteomes" id="UP001521116"/>
    </source>
</evidence>
<gene>
    <name evidence="2" type="ORF">SLS56_008299</name>
</gene>
<protein>
    <submittedName>
        <fullName evidence="2">Uncharacterized protein</fullName>
    </submittedName>
</protein>
<evidence type="ECO:0000256" key="1">
    <source>
        <dbReference type="SAM" id="MobiDB-lite"/>
    </source>
</evidence>
<reference evidence="2 3" key="1">
    <citation type="submission" date="2024-02" db="EMBL/GenBank/DDBJ databases">
        <title>De novo assembly and annotation of 12 fungi associated with fruit tree decline syndrome in Ontario, Canada.</title>
        <authorList>
            <person name="Sulman M."/>
            <person name="Ellouze W."/>
            <person name="Ilyukhin E."/>
        </authorList>
    </citation>
    <scope>NUCLEOTIDE SEQUENCE [LARGE SCALE GENOMIC DNA]</scope>
    <source>
        <strain evidence="2 3">M1-105</strain>
    </source>
</reference>
<name>A0ABR3SKI4_9PEZI</name>
<feature type="compositionally biased region" description="Polar residues" evidence="1">
    <location>
        <begin position="56"/>
        <end position="68"/>
    </location>
</feature>
<organism evidence="2 3">
    <name type="scientific">Neofusicoccum ribis</name>
    <dbReference type="NCBI Taxonomy" id="45134"/>
    <lineage>
        <taxon>Eukaryota</taxon>
        <taxon>Fungi</taxon>
        <taxon>Dikarya</taxon>
        <taxon>Ascomycota</taxon>
        <taxon>Pezizomycotina</taxon>
        <taxon>Dothideomycetes</taxon>
        <taxon>Dothideomycetes incertae sedis</taxon>
        <taxon>Botryosphaeriales</taxon>
        <taxon>Botryosphaeriaceae</taxon>
        <taxon>Neofusicoccum</taxon>
    </lineage>
</organism>
<feature type="compositionally biased region" description="Basic and acidic residues" evidence="1">
    <location>
        <begin position="45"/>
        <end position="55"/>
    </location>
</feature>
<feature type="region of interest" description="Disordered" evidence="1">
    <location>
        <begin position="1"/>
        <end position="68"/>
    </location>
</feature>
<proteinExistence type="predicted"/>
<sequence length="472" mass="53349">MTAHKAPTSKKPSTAKSTHKSTSKMDLTGLPSSSKTSPFPQRATYHADHSHREETPMTSSVASDLISSPDTDLGNAHITELIIQASLEGIRDAQDAMEDETDTDDVMEIDGPHYPIRNGVFWDTKLKCEARPMSKPCEHTIKTVVLDHPTKCICGQPTGGKRVSDRHSKKHEYKGPAFVFNEKDGRYEADCTVNALSEPFKALKIDDKKTVFVPMWYTVEDYNAGKPTPRLSTERSVPMCAHFPTTGLAYYNVPFVKGRIAKRIPNSQCLTTRIQDQARYLCLIENEVRSDGTMRRRMNIHAPPSDWNDPALISSLNRWRAQFRQRKLGITSRQTRHKWTAEALNFMVDQLGHNPDMPRAELARLVTNAFGYHRTDHAVSCAIDNHNLRPRIDALHDQLVAEGIHEMFDAGDQEVQHFEGDTSSDDDGIKREEDSDDDSDATSHFFQHTTKLHLASKRDQATRDVKMQSWLL</sequence>
<dbReference type="Proteomes" id="UP001521116">
    <property type="component" value="Unassembled WGS sequence"/>
</dbReference>
<feature type="compositionally biased region" description="Polar residues" evidence="1">
    <location>
        <begin position="30"/>
        <end position="39"/>
    </location>
</feature>
<accession>A0ABR3SKI4</accession>
<dbReference type="EMBL" id="JAJVDC020000120">
    <property type="protein sequence ID" value="KAL1623358.1"/>
    <property type="molecule type" value="Genomic_DNA"/>
</dbReference>
<evidence type="ECO:0000313" key="2">
    <source>
        <dbReference type="EMBL" id="KAL1623358.1"/>
    </source>
</evidence>